<dbReference type="Gene3D" id="3.40.50.150">
    <property type="entry name" value="Vaccinia Virus protein VP39"/>
    <property type="match status" value="1"/>
</dbReference>
<feature type="domain" description="Methyltransferase type 11" evidence="1">
    <location>
        <begin position="52"/>
        <end position="162"/>
    </location>
</feature>
<protein>
    <recommendedName>
        <fullName evidence="1">Methyltransferase type 11 domain-containing protein</fullName>
    </recommendedName>
</protein>
<accession>A0AAN7YKA4</accession>
<organism evidence="2 3">
    <name type="scientific">Meristemomyces frigidus</name>
    <dbReference type="NCBI Taxonomy" id="1508187"/>
    <lineage>
        <taxon>Eukaryota</taxon>
        <taxon>Fungi</taxon>
        <taxon>Dikarya</taxon>
        <taxon>Ascomycota</taxon>
        <taxon>Pezizomycotina</taxon>
        <taxon>Dothideomycetes</taxon>
        <taxon>Dothideomycetidae</taxon>
        <taxon>Mycosphaerellales</taxon>
        <taxon>Teratosphaeriaceae</taxon>
        <taxon>Meristemomyces</taxon>
    </lineage>
</organism>
<dbReference type="Pfam" id="PF08241">
    <property type="entry name" value="Methyltransf_11"/>
    <property type="match status" value="1"/>
</dbReference>
<proteinExistence type="predicted"/>
<dbReference type="GO" id="GO:0008757">
    <property type="term" value="F:S-adenosylmethionine-dependent methyltransferase activity"/>
    <property type="evidence" value="ECO:0007669"/>
    <property type="project" value="InterPro"/>
</dbReference>
<name>A0AAN7YKA4_9PEZI</name>
<dbReference type="CDD" id="cd02440">
    <property type="entry name" value="AdoMet_MTases"/>
    <property type="match status" value="1"/>
</dbReference>
<evidence type="ECO:0000259" key="1">
    <source>
        <dbReference type="Pfam" id="PF08241"/>
    </source>
</evidence>
<comment type="caution">
    <text evidence="2">The sequence shown here is derived from an EMBL/GenBank/DDBJ whole genome shotgun (WGS) entry which is preliminary data.</text>
</comment>
<evidence type="ECO:0000313" key="3">
    <source>
        <dbReference type="Proteomes" id="UP001310890"/>
    </source>
</evidence>
<dbReference type="EMBL" id="JAVRRL010000004">
    <property type="protein sequence ID" value="KAK5117597.1"/>
    <property type="molecule type" value="Genomic_DNA"/>
</dbReference>
<sequence length="285" mass="31106">MSTGMQATKGDDWASLAEDYAAMTAKPSLPPIKVMLSRANALKPFSEATGILDNGCGPGPVMQQLIQVYGTTIPADCTLTCSDFSAGMVAQVQAAKDRNTASDPSSPWKRVQTKVQDATDLTEIASESLSHLTAGLVYFLTPSPEKCLSESLRVLQPSGVLAVSAWKDTQWIHLMYTLTRIRPDKIMPTMPEAWTSTTGLKGEMEKAGFRDVETHEVEVEMEYKTYRGLADFMVGKLPHMIALTKDMSAEQVEKYKEIWIEDMKKMCGSEPGSLSGVALVGVGRK</sequence>
<dbReference type="InterPro" id="IPR013216">
    <property type="entry name" value="Methyltransf_11"/>
</dbReference>
<dbReference type="AlphaFoldDB" id="A0AAN7YKA4"/>
<evidence type="ECO:0000313" key="2">
    <source>
        <dbReference type="EMBL" id="KAK5117597.1"/>
    </source>
</evidence>
<dbReference type="SUPFAM" id="SSF53335">
    <property type="entry name" value="S-adenosyl-L-methionine-dependent methyltransferases"/>
    <property type="match status" value="1"/>
</dbReference>
<dbReference type="Proteomes" id="UP001310890">
    <property type="component" value="Unassembled WGS sequence"/>
</dbReference>
<gene>
    <name evidence="2" type="ORF">LTR62_005019</name>
</gene>
<reference evidence="2" key="1">
    <citation type="submission" date="2023-08" db="EMBL/GenBank/DDBJ databases">
        <title>Black Yeasts Isolated from many extreme environments.</title>
        <authorList>
            <person name="Coleine C."/>
            <person name="Stajich J.E."/>
            <person name="Selbmann L."/>
        </authorList>
    </citation>
    <scope>NUCLEOTIDE SEQUENCE</scope>
    <source>
        <strain evidence="2">CCFEE 5401</strain>
    </source>
</reference>
<dbReference type="InterPro" id="IPR029063">
    <property type="entry name" value="SAM-dependent_MTases_sf"/>
</dbReference>